<feature type="region of interest" description="Disordered" evidence="7">
    <location>
        <begin position="1"/>
        <end position="130"/>
    </location>
</feature>
<dbReference type="Gene3D" id="3.40.470.10">
    <property type="entry name" value="Uracil-DNA glycosylase-like domain"/>
    <property type="match status" value="1"/>
</dbReference>
<dbReference type="NCBIfam" id="NF003592">
    <property type="entry name" value="PRK05254.1-5"/>
    <property type="match status" value="1"/>
</dbReference>
<comment type="similarity">
    <text evidence="1 5">Belongs to the uracil-DNA glycosylase (UDG) superfamily. UNG family.</text>
</comment>
<dbReference type="InterPro" id="IPR018085">
    <property type="entry name" value="Ura-DNA_Glyclase_AS"/>
</dbReference>
<evidence type="ECO:0000313" key="10">
    <source>
        <dbReference type="Proteomes" id="UP000011976"/>
    </source>
</evidence>
<feature type="compositionally biased region" description="Basic and acidic residues" evidence="7">
    <location>
        <begin position="21"/>
        <end position="34"/>
    </location>
</feature>
<dbReference type="GO" id="GO:0097510">
    <property type="term" value="P:base-excision repair, AP site formation via deaminated base removal"/>
    <property type="evidence" value="ECO:0007669"/>
    <property type="project" value="TreeGrafter"/>
</dbReference>
<comment type="catalytic activity">
    <reaction evidence="5">
        <text>Hydrolyzes single-stranded DNA or mismatched double-stranded DNA and polynucleotides, releasing free uracil.</text>
        <dbReference type="EC" id="3.2.2.27"/>
    </reaction>
</comment>
<feature type="domain" description="Uracil-DNA glycosylase-like" evidence="8">
    <location>
        <begin position="188"/>
        <end position="402"/>
    </location>
</feature>
<feature type="compositionally biased region" description="Polar residues" evidence="7">
    <location>
        <begin position="92"/>
        <end position="102"/>
    </location>
</feature>
<dbReference type="AlphaFoldDB" id="M9LXL9"/>
<evidence type="ECO:0000256" key="5">
    <source>
        <dbReference type="HAMAP-Rule" id="MF_03166"/>
    </source>
</evidence>
<evidence type="ECO:0000256" key="3">
    <source>
        <dbReference type="ARBA" id="ARBA00022801"/>
    </source>
</evidence>
<evidence type="ECO:0000256" key="2">
    <source>
        <dbReference type="ARBA" id="ARBA00022763"/>
    </source>
</evidence>
<dbReference type="InterPro" id="IPR005122">
    <property type="entry name" value="Uracil-DNA_glycosylase-like"/>
</dbReference>
<protein>
    <recommendedName>
        <fullName evidence="5">Uracil-DNA glycosylase</fullName>
        <shortName evidence="5">UDG</shortName>
        <ecNumber evidence="5">3.2.2.27</ecNumber>
    </recommendedName>
</protein>
<keyword evidence="2 5" id="KW-0227">DNA damage</keyword>
<sequence>MTTRASLAKRDANTLASSDNSIDHTSVKRARTDRDEFDSDDVDDDALLAAALEAESAASSQPAPSSSQRVSPTSDANHSSPPASPAGKITTAIATPRTSMRQTTLLTPSKAAPAAAPATPALPKLQPPADDSDPLWLERQTMSPSWFDILRPEMDKPYFATLKSFLAAQDRAGKTTYPPRELIYSWSRLVPSPRHVRVVVVGQDPYHGPDQACGLSFSVPKGVRTPPSLKNIYKELAAEYPSFHAPNHGCLEGWARQGVLLLNACLTVSAGAAASHHGKGWEGLTKHILKRIADEAAKSRAAKAASANAVATSTIATMFAKAQSNPKPESKPVQPVQGDAEEQCRGVVFLVWGAPAAKTLAEAGVTDKSPNVLILKSAHPSPLSAHRGFLGNGHFKKANDWLAQRYGPGGTINWSDL</sequence>
<comment type="function">
    <text evidence="5">Excises uracil residues from the DNA which can arise as a result of misincorporation of dUMP residues by DNA polymerase or due to deamination of cytosine.</text>
</comment>
<dbReference type="EMBL" id="DF196771">
    <property type="protein sequence ID" value="GAC71680.1"/>
    <property type="molecule type" value="Genomic_DNA"/>
</dbReference>
<feature type="compositionally biased region" description="Low complexity" evidence="7">
    <location>
        <begin position="103"/>
        <end position="129"/>
    </location>
</feature>
<dbReference type="InterPro" id="IPR002043">
    <property type="entry name" value="UDG_fam1"/>
</dbReference>
<evidence type="ECO:0000259" key="8">
    <source>
        <dbReference type="SMART" id="SM00986"/>
    </source>
</evidence>
<evidence type="ECO:0000256" key="4">
    <source>
        <dbReference type="ARBA" id="ARBA00023204"/>
    </source>
</evidence>
<keyword evidence="4 5" id="KW-0234">DNA repair</keyword>
<evidence type="ECO:0000256" key="1">
    <source>
        <dbReference type="ARBA" id="ARBA00008184"/>
    </source>
</evidence>
<dbReference type="GO" id="GO:0004844">
    <property type="term" value="F:uracil DNA N-glycosylase activity"/>
    <property type="evidence" value="ECO:0007669"/>
    <property type="project" value="UniProtKB-UniRule"/>
</dbReference>
<dbReference type="EC" id="3.2.2.27" evidence="5"/>
<dbReference type="CDD" id="cd10027">
    <property type="entry name" value="UDG-F1-like"/>
    <property type="match status" value="1"/>
</dbReference>
<proteinExistence type="inferred from homology"/>
<keyword evidence="5" id="KW-0539">Nucleus</keyword>
<keyword evidence="3 5" id="KW-0378">Hydrolase</keyword>
<dbReference type="SMART" id="SM00987">
    <property type="entry name" value="UreE_C"/>
    <property type="match status" value="1"/>
</dbReference>
<dbReference type="PANTHER" id="PTHR11264">
    <property type="entry name" value="URACIL-DNA GLYCOSYLASE"/>
    <property type="match status" value="1"/>
</dbReference>
<comment type="subcellular location">
    <subcellularLocation>
        <location evidence="5">Mitochondrion</location>
    </subcellularLocation>
    <subcellularLocation>
        <location evidence="5">Nucleus</location>
    </subcellularLocation>
</comment>
<dbReference type="HAMAP" id="MF_00148">
    <property type="entry name" value="UDG"/>
    <property type="match status" value="1"/>
</dbReference>
<dbReference type="SUPFAM" id="SSF52141">
    <property type="entry name" value="Uracil-DNA glycosylase-like"/>
    <property type="match status" value="2"/>
</dbReference>
<dbReference type="GO" id="GO:0005634">
    <property type="term" value="C:nucleus"/>
    <property type="evidence" value="ECO:0007669"/>
    <property type="project" value="UniProtKB-SubCell"/>
</dbReference>
<dbReference type="SMART" id="SM00986">
    <property type="entry name" value="UDG"/>
    <property type="match status" value="1"/>
</dbReference>
<dbReference type="NCBIfam" id="TIGR00628">
    <property type="entry name" value="ung"/>
    <property type="match status" value="1"/>
</dbReference>
<gene>
    <name evidence="5" type="primary">UNG1</name>
    <name evidence="9" type="ORF">PANT_5d00016</name>
</gene>
<reference evidence="10" key="1">
    <citation type="journal article" date="2013" name="Genome Announc.">
        <title>Genome sequence of the basidiomycetous yeast Pseudozyma antarctica T-34, a producer of the glycolipid biosurfactants mannosylerythritol lipids.</title>
        <authorList>
            <person name="Morita T."/>
            <person name="Koike H."/>
            <person name="Koyama Y."/>
            <person name="Hagiwara H."/>
            <person name="Ito E."/>
            <person name="Fukuoka T."/>
            <person name="Imura T."/>
            <person name="Machida M."/>
            <person name="Kitamoto D."/>
        </authorList>
    </citation>
    <scope>NUCLEOTIDE SEQUENCE [LARGE SCALE GENOMIC DNA]</scope>
    <source>
        <strain evidence="10">T-34</strain>
    </source>
</reference>
<dbReference type="Proteomes" id="UP000011976">
    <property type="component" value="Unassembled WGS sequence"/>
</dbReference>
<dbReference type="OrthoDB" id="10031947at2759"/>
<name>M9LXL9_PSEA3</name>
<dbReference type="PROSITE" id="PS00130">
    <property type="entry name" value="U_DNA_GLYCOSYLASE"/>
    <property type="match status" value="1"/>
</dbReference>
<dbReference type="Pfam" id="PF03167">
    <property type="entry name" value="UDG"/>
    <property type="match status" value="1"/>
</dbReference>
<keyword evidence="5" id="KW-0496">Mitochondrion</keyword>
<evidence type="ECO:0000256" key="6">
    <source>
        <dbReference type="PROSITE-ProRule" id="PRU10072"/>
    </source>
</evidence>
<accession>M9LXL9</accession>
<dbReference type="InterPro" id="IPR036895">
    <property type="entry name" value="Uracil-DNA_glycosylase-like_sf"/>
</dbReference>
<feature type="compositionally biased region" description="Acidic residues" evidence="7">
    <location>
        <begin position="35"/>
        <end position="46"/>
    </location>
</feature>
<feature type="compositionally biased region" description="Low complexity" evidence="7">
    <location>
        <begin position="47"/>
        <end position="72"/>
    </location>
</feature>
<feature type="active site" description="Proton acceptor" evidence="5 6">
    <location>
        <position position="204"/>
    </location>
</feature>
<dbReference type="STRING" id="1151754.M9LXL9"/>
<organism evidence="9 10">
    <name type="scientific">Pseudozyma antarctica (strain T-34)</name>
    <name type="common">Yeast</name>
    <name type="synonym">Candida antarctica</name>
    <dbReference type="NCBI Taxonomy" id="1151754"/>
    <lineage>
        <taxon>Eukaryota</taxon>
        <taxon>Fungi</taxon>
        <taxon>Dikarya</taxon>
        <taxon>Basidiomycota</taxon>
        <taxon>Ustilaginomycotina</taxon>
        <taxon>Ustilaginomycetes</taxon>
        <taxon>Ustilaginales</taxon>
        <taxon>Ustilaginaceae</taxon>
        <taxon>Moesziomyces</taxon>
    </lineage>
</organism>
<dbReference type="GO" id="GO:0005739">
    <property type="term" value="C:mitochondrion"/>
    <property type="evidence" value="ECO:0007669"/>
    <property type="project" value="UniProtKB-SubCell"/>
</dbReference>
<dbReference type="PANTHER" id="PTHR11264:SF0">
    <property type="entry name" value="URACIL-DNA GLYCOSYLASE"/>
    <property type="match status" value="1"/>
</dbReference>
<evidence type="ECO:0000313" key="9">
    <source>
        <dbReference type="EMBL" id="GAC71680.1"/>
    </source>
</evidence>
<evidence type="ECO:0000256" key="7">
    <source>
        <dbReference type="SAM" id="MobiDB-lite"/>
    </source>
</evidence>